<accession>A0A2Z3H0G8</accession>
<dbReference type="AlphaFoldDB" id="A0A2Z3H0G8"/>
<proteinExistence type="predicted"/>
<evidence type="ECO:0000256" key="1">
    <source>
        <dbReference type="SAM" id="Phobius"/>
    </source>
</evidence>
<gene>
    <name evidence="2" type="ORF">C1280_21010</name>
</gene>
<dbReference type="EMBL" id="CP025958">
    <property type="protein sequence ID" value="AWM39218.1"/>
    <property type="molecule type" value="Genomic_DNA"/>
</dbReference>
<protein>
    <submittedName>
        <fullName evidence="2">Uncharacterized protein</fullName>
    </submittedName>
</protein>
<dbReference type="KEGG" id="gog:C1280_21010"/>
<reference evidence="2 3" key="1">
    <citation type="submission" date="2018-01" db="EMBL/GenBank/DDBJ databases">
        <title>G. obscuriglobus.</title>
        <authorList>
            <person name="Franke J."/>
            <person name="Blomberg W."/>
            <person name="Selmecki A."/>
        </authorList>
    </citation>
    <scope>NUCLEOTIDE SEQUENCE [LARGE SCALE GENOMIC DNA]</scope>
    <source>
        <strain evidence="2 3">DSM 5831</strain>
    </source>
</reference>
<evidence type="ECO:0000313" key="2">
    <source>
        <dbReference type="EMBL" id="AWM39218.1"/>
    </source>
</evidence>
<name>A0A2Z3H0G8_9BACT</name>
<dbReference type="Proteomes" id="UP000245802">
    <property type="component" value="Chromosome"/>
</dbReference>
<evidence type="ECO:0000313" key="3">
    <source>
        <dbReference type="Proteomes" id="UP000245802"/>
    </source>
</evidence>
<organism evidence="2 3">
    <name type="scientific">Gemmata obscuriglobus</name>
    <dbReference type="NCBI Taxonomy" id="114"/>
    <lineage>
        <taxon>Bacteria</taxon>
        <taxon>Pseudomonadati</taxon>
        <taxon>Planctomycetota</taxon>
        <taxon>Planctomycetia</taxon>
        <taxon>Gemmatales</taxon>
        <taxon>Gemmataceae</taxon>
        <taxon>Gemmata</taxon>
    </lineage>
</organism>
<feature type="transmembrane region" description="Helical" evidence="1">
    <location>
        <begin position="6"/>
        <end position="25"/>
    </location>
</feature>
<keyword evidence="1" id="KW-1133">Transmembrane helix</keyword>
<keyword evidence="1" id="KW-0472">Membrane</keyword>
<keyword evidence="3" id="KW-1185">Reference proteome</keyword>
<keyword evidence="1" id="KW-0812">Transmembrane</keyword>
<sequence>MPDWLIQVVIQYPIVVIVGFVAWYAHRELKAQTKQYLQREDQWSADVGQARRELSEFKNQMIEQSAAVLRGELKRLAKVVDELNKRLGA</sequence>